<reference evidence="2 3" key="1">
    <citation type="submission" date="2015-05" db="EMBL/GenBank/DDBJ databases">
        <title>Complete genome of Marinobacter psychrophilus strain 20041T isolated from sea-ice of the Canadian Basin.</title>
        <authorList>
            <person name="Song L."/>
            <person name="Ren L."/>
            <person name="Yu Y."/>
            <person name="Wang X."/>
        </authorList>
    </citation>
    <scope>NUCLEOTIDE SEQUENCE [LARGE SCALE GENOMIC DNA]</scope>
    <source>
        <strain evidence="2 3">20041</strain>
    </source>
</reference>
<dbReference type="PATRIC" id="fig|330734.3.peg.3628"/>
<dbReference type="EMBL" id="CP011494">
    <property type="protein sequence ID" value="AKO53972.1"/>
    <property type="molecule type" value="Genomic_DNA"/>
</dbReference>
<dbReference type="GO" id="GO:0007165">
    <property type="term" value="P:signal transduction"/>
    <property type="evidence" value="ECO:0007669"/>
    <property type="project" value="InterPro"/>
</dbReference>
<dbReference type="InterPro" id="IPR036061">
    <property type="entry name" value="CheW-like_dom_sf"/>
</dbReference>
<dbReference type="STRING" id="330734.ABA45_17280"/>
<name>A0A0H4IGC1_9GAMM</name>
<dbReference type="Pfam" id="PF01584">
    <property type="entry name" value="CheW"/>
    <property type="match status" value="1"/>
</dbReference>
<dbReference type="RefSeq" id="WP_048388229.1">
    <property type="nucleotide sequence ID" value="NZ_CP011494.1"/>
</dbReference>
<sequence>MTDNNQTLACVMIPMIGRQLLLPNVSLAEVVDYSPDISTSANSPAWLAGHLEWRGLRLPIISYDAASGGQLTQPNNRRGRVVILNSIVEEHREQPFIALMTQGIPSQNRINQSQIQRLDSPTGIADLMEVEVDGERAWIPNLEYLESLAQQLR</sequence>
<dbReference type="AlphaFoldDB" id="A0A0H4IGC1"/>
<evidence type="ECO:0000259" key="1">
    <source>
        <dbReference type="PROSITE" id="PS50851"/>
    </source>
</evidence>
<proteinExistence type="predicted"/>
<dbReference type="InterPro" id="IPR002545">
    <property type="entry name" value="CheW-lke_dom"/>
</dbReference>
<evidence type="ECO:0000313" key="2">
    <source>
        <dbReference type="EMBL" id="AKO53972.1"/>
    </source>
</evidence>
<evidence type="ECO:0000313" key="3">
    <source>
        <dbReference type="Proteomes" id="UP000036406"/>
    </source>
</evidence>
<accession>A0A0H4IGC1</accession>
<protein>
    <submittedName>
        <fullName evidence="2">Chemotaxis protein CheW</fullName>
    </submittedName>
</protein>
<dbReference type="PROSITE" id="PS50851">
    <property type="entry name" value="CHEW"/>
    <property type="match status" value="1"/>
</dbReference>
<dbReference type="GO" id="GO:0006935">
    <property type="term" value="P:chemotaxis"/>
    <property type="evidence" value="ECO:0007669"/>
    <property type="project" value="InterPro"/>
</dbReference>
<dbReference type="SUPFAM" id="SSF50341">
    <property type="entry name" value="CheW-like"/>
    <property type="match status" value="1"/>
</dbReference>
<organism evidence="2 3">
    <name type="scientific">Marinobacter psychrophilus</name>
    <dbReference type="NCBI Taxonomy" id="330734"/>
    <lineage>
        <taxon>Bacteria</taxon>
        <taxon>Pseudomonadati</taxon>
        <taxon>Pseudomonadota</taxon>
        <taxon>Gammaproteobacteria</taxon>
        <taxon>Pseudomonadales</taxon>
        <taxon>Marinobacteraceae</taxon>
        <taxon>Marinobacter</taxon>
    </lineage>
</organism>
<dbReference type="KEGG" id="mpq:ABA45_17280"/>
<feature type="domain" description="CheW-like" evidence="1">
    <location>
        <begin position="7"/>
        <end position="151"/>
    </location>
</feature>
<keyword evidence="3" id="KW-1185">Reference proteome</keyword>
<gene>
    <name evidence="2" type="ORF">ABA45_17280</name>
</gene>
<dbReference type="Proteomes" id="UP000036406">
    <property type="component" value="Chromosome"/>
</dbReference>
<dbReference type="SMART" id="SM00260">
    <property type="entry name" value="CheW"/>
    <property type="match status" value="1"/>
</dbReference>